<proteinExistence type="predicted"/>
<gene>
    <name evidence="2" type="ORF">JOB18_031864</name>
</gene>
<feature type="compositionally biased region" description="Basic and acidic residues" evidence="1">
    <location>
        <begin position="240"/>
        <end position="258"/>
    </location>
</feature>
<accession>A0AAV6SM47</accession>
<dbReference type="Proteomes" id="UP000693946">
    <property type="component" value="Linkage Group LG12"/>
</dbReference>
<keyword evidence="3" id="KW-1185">Reference proteome</keyword>
<evidence type="ECO:0000313" key="2">
    <source>
        <dbReference type="EMBL" id="KAG7518339.1"/>
    </source>
</evidence>
<feature type="region of interest" description="Disordered" evidence="1">
    <location>
        <begin position="239"/>
        <end position="306"/>
    </location>
</feature>
<dbReference type="PANTHER" id="PTHR15131">
    <property type="entry name" value="SMALL NUCLEAR RNA ACTIVATING COMPLEX, POLYPEPTIDE 1"/>
    <property type="match status" value="1"/>
</dbReference>
<organism evidence="2 3">
    <name type="scientific">Solea senegalensis</name>
    <name type="common">Senegalese sole</name>
    <dbReference type="NCBI Taxonomy" id="28829"/>
    <lineage>
        <taxon>Eukaryota</taxon>
        <taxon>Metazoa</taxon>
        <taxon>Chordata</taxon>
        <taxon>Craniata</taxon>
        <taxon>Vertebrata</taxon>
        <taxon>Euteleostomi</taxon>
        <taxon>Actinopterygii</taxon>
        <taxon>Neopterygii</taxon>
        <taxon>Teleostei</taxon>
        <taxon>Neoteleostei</taxon>
        <taxon>Acanthomorphata</taxon>
        <taxon>Carangaria</taxon>
        <taxon>Pleuronectiformes</taxon>
        <taxon>Pleuronectoidei</taxon>
        <taxon>Soleidae</taxon>
        <taxon>Solea</taxon>
    </lineage>
</organism>
<dbReference type="InterPro" id="IPR019188">
    <property type="entry name" value="SNAPC1"/>
</dbReference>
<evidence type="ECO:0000256" key="1">
    <source>
        <dbReference type="SAM" id="MobiDB-lite"/>
    </source>
</evidence>
<dbReference type="GO" id="GO:0019185">
    <property type="term" value="C:snRNA-activating protein complex"/>
    <property type="evidence" value="ECO:0007669"/>
    <property type="project" value="TreeGrafter"/>
</dbReference>
<feature type="compositionally biased region" description="Low complexity" evidence="1">
    <location>
        <begin position="259"/>
        <end position="278"/>
    </location>
</feature>
<dbReference type="EMBL" id="JAGKHQ010000004">
    <property type="protein sequence ID" value="KAG7518339.1"/>
    <property type="molecule type" value="Genomic_DNA"/>
</dbReference>
<dbReference type="GO" id="GO:0042796">
    <property type="term" value="P:snRNA transcription by RNA polymerase III"/>
    <property type="evidence" value="ECO:0007669"/>
    <property type="project" value="TreeGrafter"/>
</dbReference>
<protein>
    <recommendedName>
        <fullName evidence="4">snRNA-activating protein complex subunit 1</fullName>
    </recommendedName>
</protein>
<comment type="caution">
    <text evidence="2">The sequence shown here is derived from an EMBL/GenBank/DDBJ whole genome shotgun (WGS) entry which is preliminary data.</text>
</comment>
<sequence length="370" mass="42769">MPRMRPIYSELFYDPLTEDVEELLARFQRADSVRYQLFSSIWKEMGFSDIFIGEMSISEMKRFSRVALATALKYFMPPYSYQIRVGGLYLLFGFYHTQLVIPPVKIRLALKDWDPVQKFLKESVDAGHYDVVYIYRKLVSGKAFHYVAMPHFLTYDKQRKPKVEPVCAEFLSRTTAVPDLLSSDIVEELTNIQDKYENLKEATGEVSCHVTMTHRDVASRLIDCMSEFIKWQQRVFPQNSKDKNTQDEAEKPGVEESNKNSSSSSSRARLLSSIKSKSYSNFQEASRSRRHRQPEPVDSSSSGAEQLQEFAVVKRKGRPPSLRARITESLRVVQEKDNLQTWLLSAPEGQEKIPVKRINQPLPYRARQDG</sequence>
<dbReference type="PANTHER" id="PTHR15131:SF3">
    <property type="entry name" value="SNRNA-ACTIVATING PROTEIN COMPLEX SUBUNIT 1"/>
    <property type="match status" value="1"/>
</dbReference>
<dbReference type="GO" id="GO:0043565">
    <property type="term" value="F:sequence-specific DNA binding"/>
    <property type="evidence" value="ECO:0007669"/>
    <property type="project" value="TreeGrafter"/>
</dbReference>
<reference evidence="2 3" key="1">
    <citation type="journal article" date="2021" name="Sci. Rep.">
        <title>Chromosome anchoring in Senegalese sole (Solea senegalensis) reveals sex-associated markers and genome rearrangements in flatfish.</title>
        <authorList>
            <person name="Guerrero-Cozar I."/>
            <person name="Gomez-Garrido J."/>
            <person name="Berbel C."/>
            <person name="Martinez-Blanch J.F."/>
            <person name="Alioto T."/>
            <person name="Claros M.G."/>
            <person name="Gagnaire P.A."/>
            <person name="Manchado M."/>
        </authorList>
    </citation>
    <scope>NUCLEOTIDE SEQUENCE [LARGE SCALE GENOMIC DNA]</scope>
    <source>
        <strain evidence="2">Sse05_10M</strain>
    </source>
</reference>
<name>A0AAV6SM47_SOLSE</name>
<dbReference type="Pfam" id="PF09808">
    <property type="entry name" value="SNAPC1"/>
    <property type="match status" value="1"/>
</dbReference>
<evidence type="ECO:0008006" key="4">
    <source>
        <dbReference type="Google" id="ProtNLM"/>
    </source>
</evidence>
<evidence type="ECO:0000313" key="3">
    <source>
        <dbReference type="Proteomes" id="UP000693946"/>
    </source>
</evidence>
<dbReference type="GO" id="GO:0042795">
    <property type="term" value="P:snRNA transcription by RNA polymerase II"/>
    <property type="evidence" value="ECO:0007669"/>
    <property type="project" value="TreeGrafter"/>
</dbReference>
<dbReference type="AlphaFoldDB" id="A0AAV6SM47"/>